<comment type="caution">
    <text evidence="1">The sequence shown here is derived from an EMBL/GenBank/DDBJ whole genome shotgun (WGS) entry which is preliminary data.</text>
</comment>
<organism evidence="1 2">
    <name type="scientific">Candidatus Phycosocius bacilliformis</name>
    <dbReference type="NCBI Taxonomy" id="1445552"/>
    <lineage>
        <taxon>Bacteria</taxon>
        <taxon>Pseudomonadati</taxon>
        <taxon>Pseudomonadota</taxon>
        <taxon>Alphaproteobacteria</taxon>
        <taxon>Caulobacterales</taxon>
        <taxon>Caulobacterales incertae sedis</taxon>
        <taxon>Candidatus Phycosocius</taxon>
    </lineage>
</organism>
<evidence type="ECO:0000313" key="1">
    <source>
        <dbReference type="EMBL" id="GBF57087.1"/>
    </source>
</evidence>
<dbReference type="InterPro" id="IPR043519">
    <property type="entry name" value="NT_sf"/>
</dbReference>
<sequence>MTTGGIDPAVQHRLDRLAAIGQALAAHPGGLALLALGSLGPDVARADAYSDLDFFAIAEPWAVAELRDDLGWLAAVCPIVFGFANTPDGSKILFEDGLFAEFAVFCPEQLPHIRFEPGRIVWARPGLDVAQFTPLRPAEKTDPDWAILEALTCLLIGLGRFRRGEVLAAHRMIQGHALDLTLLARQALAPSPDQPAMPVEAWQRLDPFNPARRIEAVAPDRISWLRAACAGYGQSDHAAQAILTELGQLGPLPPALVAAIEALL</sequence>
<dbReference type="AlphaFoldDB" id="A0A2P2E7S3"/>
<dbReference type="Proteomes" id="UP000245086">
    <property type="component" value="Unassembled WGS sequence"/>
</dbReference>
<reference evidence="1 2" key="1">
    <citation type="journal article" date="2018" name="Genome Announc.">
        <title>Draft Genome Sequence of "Candidatus Phycosocius bacilliformis," an Alphaproteobacterial Ectosymbiont of the Hydrocarbon-Producing Green Alga Botryococcus braunii.</title>
        <authorList>
            <person name="Tanabe Y."/>
            <person name="Yamaguchi H."/>
            <person name="Watanabe M.M."/>
        </authorList>
    </citation>
    <scope>NUCLEOTIDE SEQUENCE [LARGE SCALE GENOMIC DNA]</scope>
    <source>
        <strain evidence="1 2">BOTRYCO-2</strain>
    </source>
</reference>
<name>A0A2P2E7S3_9PROT</name>
<keyword evidence="2" id="KW-1185">Reference proteome</keyword>
<dbReference type="EMBL" id="BFBR01000002">
    <property type="protein sequence ID" value="GBF57087.1"/>
    <property type="molecule type" value="Genomic_DNA"/>
</dbReference>
<proteinExistence type="predicted"/>
<dbReference type="Gene3D" id="3.30.460.10">
    <property type="entry name" value="Beta Polymerase, domain 2"/>
    <property type="match status" value="1"/>
</dbReference>
<protein>
    <submittedName>
        <fullName evidence="1">Uncharacterized protein</fullName>
    </submittedName>
</protein>
<accession>A0A2P2E7S3</accession>
<dbReference type="RefSeq" id="WP_238164839.1">
    <property type="nucleotide sequence ID" value="NZ_BFBR01000002.1"/>
</dbReference>
<gene>
    <name evidence="1" type="ORF">PbB2_00746</name>
</gene>
<evidence type="ECO:0000313" key="2">
    <source>
        <dbReference type="Proteomes" id="UP000245086"/>
    </source>
</evidence>